<organism evidence="2 3">
    <name type="scientific">Pseudomonas oryzihabitans</name>
    <dbReference type="NCBI Taxonomy" id="47885"/>
    <lineage>
        <taxon>Bacteria</taxon>
        <taxon>Pseudomonadati</taxon>
        <taxon>Pseudomonadota</taxon>
        <taxon>Gammaproteobacteria</taxon>
        <taxon>Pseudomonadales</taxon>
        <taxon>Pseudomonadaceae</taxon>
        <taxon>Pseudomonas</taxon>
    </lineage>
</organism>
<keyword evidence="1" id="KW-1133">Transmembrane helix</keyword>
<keyword evidence="3" id="KW-1185">Reference proteome</keyword>
<dbReference type="Proteomes" id="UP000189310">
    <property type="component" value="Unassembled WGS sequence"/>
</dbReference>
<dbReference type="PANTHER" id="PTHR34821">
    <property type="entry name" value="INNER MEMBRANE PROTEIN YDCZ"/>
    <property type="match status" value="1"/>
</dbReference>
<feature type="transmembrane region" description="Helical" evidence="1">
    <location>
        <begin position="41"/>
        <end position="65"/>
    </location>
</feature>
<dbReference type="PANTHER" id="PTHR34821:SF2">
    <property type="entry name" value="INNER MEMBRANE PROTEIN YDCZ"/>
    <property type="match status" value="1"/>
</dbReference>
<dbReference type="RefSeq" id="WP_077172128.1">
    <property type="nucleotide sequence ID" value="NZ_MTLN01000006.1"/>
</dbReference>
<evidence type="ECO:0000256" key="1">
    <source>
        <dbReference type="SAM" id="Phobius"/>
    </source>
</evidence>
<gene>
    <name evidence="2" type="ORF">BVL52_11985</name>
</gene>
<sequence>MFNKVSILALTPVILAFLAGVVLPFQAASNAAMGRTLGHPLWGALTSLVVSAGVIIAALLLLRASPPDFTKVFQGSLWLWIGGVLGAIYVRSAAAITPKLGAGGFLLLVVAGQIVASILVDHFGLMGLTIKPINIAKVMGVLLIFAGVVLVQGADR</sequence>
<keyword evidence="1" id="KW-0812">Transmembrane</keyword>
<protein>
    <recommendedName>
        <fullName evidence="4">DMT family transporter</fullName>
    </recommendedName>
</protein>
<accession>A0ABX3IW85</accession>
<dbReference type="Pfam" id="PF04657">
    <property type="entry name" value="DMT_YdcZ"/>
    <property type="match status" value="1"/>
</dbReference>
<evidence type="ECO:0000313" key="3">
    <source>
        <dbReference type="Proteomes" id="UP000189310"/>
    </source>
</evidence>
<feature type="transmembrane region" description="Helical" evidence="1">
    <location>
        <begin position="77"/>
        <end position="96"/>
    </location>
</feature>
<comment type="caution">
    <text evidence="2">The sequence shown here is derived from an EMBL/GenBank/DDBJ whole genome shotgun (WGS) entry which is preliminary data.</text>
</comment>
<evidence type="ECO:0000313" key="2">
    <source>
        <dbReference type="EMBL" id="ONN71269.1"/>
    </source>
</evidence>
<reference evidence="2 3" key="1">
    <citation type="submission" date="2017-01" db="EMBL/GenBank/DDBJ databases">
        <title>Pseudomonas psychrotolerans genome sequencing and assembly.</title>
        <authorList>
            <person name="Vyas B."/>
            <person name="Mayilraj S."/>
        </authorList>
    </citation>
    <scope>NUCLEOTIDE SEQUENCE [LARGE SCALE GENOMIC DNA]</scope>
    <source>
        <strain evidence="2 3">SDS18</strain>
    </source>
</reference>
<feature type="transmembrane region" description="Helical" evidence="1">
    <location>
        <begin position="102"/>
        <end position="123"/>
    </location>
</feature>
<proteinExistence type="predicted"/>
<dbReference type="InterPro" id="IPR006750">
    <property type="entry name" value="YdcZ"/>
</dbReference>
<evidence type="ECO:0008006" key="4">
    <source>
        <dbReference type="Google" id="ProtNLM"/>
    </source>
</evidence>
<dbReference type="EMBL" id="MTLN01000006">
    <property type="protein sequence ID" value="ONN71269.1"/>
    <property type="molecule type" value="Genomic_DNA"/>
</dbReference>
<name>A0ABX3IW85_9PSED</name>
<keyword evidence="1" id="KW-0472">Membrane</keyword>
<feature type="transmembrane region" description="Helical" evidence="1">
    <location>
        <begin position="135"/>
        <end position="154"/>
    </location>
</feature>